<reference evidence="3" key="1">
    <citation type="submission" date="2020-03" db="EMBL/GenBank/DDBJ databases">
        <title>A high-quality chromosome-level genome assembly of a woody plant with both climbing and erect habits, Rhamnella rubrinervis.</title>
        <authorList>
            <person name="Lu Z."/>
            <person name="Yang Y."/>
            <person name="Zhu X."/>
            <person name="Sun Y."/>
        </authorList>
    </citation>
    <scope>NUCLEOTIDE SEQUENCE</scope>
    <source>
        <strain evidence="3">BYM</strain>
        <tissue evidence="3">Leaf</tissue>
    </source>
</reference>
<name>A0A8K0MTD2_9ROSA</name>
<keyword evidence="1" id="KW-0175">Coiled coil</keyword>
<sequence length="131" mass="14962">MVPERKGSLDAEEQVGKAHARASELEKQATIEAQQKEKEALQARANEAEKKIKELGLTIEKVLESALDAQSLWLHLYVDKCISLYFRHRLLDKLLNKRRKEAEDRARVVDVQADFQQAGLNVDTPAWMHGE</sequence>
<evidence type="ECO:0000313" key="3">
    <source>
        <dbReference type="EMBL" id="KAF3457957.1"/>
    </source>
</evidence>
<accession>A0A8K0MTD2</accession>
<dbReference type="OrthoDB" id="2017695at2759"/>
<keyword evidence="4" id="KW-1185">Reference proteome</keyword>
<dbReference type="Proteomes" id="UP000796880">
    <property type="component" value="Unassembled WGS sequence"/>
</dbReference>
<proteinExistence type="predicted"/>
<evidence type="ECO:0000313" key="4">
    <source>
        <dbReference type="Proteomes" id="UP000796880"/>
    </source>
</evidence>
<gene>
    <name evidence="3" type="ORF">FNV43_RR02619</name>
</gene>
<feature type="coiled-coil region" evidence="1">
    <location>
        <begin position="24"/>
        <end position="65"/>
    </location>
</feature>
<evidence type="ECO:0000256" key="2">
    <source>
        <dbReference type="SAM" id="MobiDB-lite"/>
    </source>
</evidence>
<feature type="region of interest" description="Disordered" evidence="2">
    <location>
        <begin position="1"/>
        <end position="22"/>
    </location>
</feature>
<protein>
    <submittedName>
        <fullName evidence="3">Uncharacterized protein</fullName>
    </submittedName>
</protein>
<dbReference type="AlphaFoldDB" id="A0A8K0MTD2"/>
<organism evidence="3 4">
    <name type="scientific">Rhamnella rubrinervis</name>
    <dbReference type="NCBI Taxonomy" id="2594499"/>
    <lineage>
        <taxon>Eukaryota</taxon>
        <taxon>Viridiplantae</taxon>
        <taxon>Streptophyta</taxon>
        <taxon>Embryophyta</taxon>
        <taxon>Tracheophyta</taxon>
        <taxon>Spermatophyta</taxon>
        <taxon>Magnoliopsida</taxon>
        <taxon>eudicotyledons</taxon>
        <taxon>Gunneridae</taxon>
        <taxon>Pentapetalae</taxon>
        <taxon>rosids</taxon>
        <taxon>fabids</taxon>
        <taxon>Rosales</taxon>
        <taxon>Rhamnaceae</taxon>
        <taxon>rhamnoid group</taxon>
        <taxon>Rhamneae</taxon>
        <taxon>Rhamnella</taxon>
    </lineage>
</organism>
<comment type="caution">
    <text evidence="3">The sequence shown here is derived from an EMBL/GenBank/DDBJ whole genome shotgun (WGS) entry which is preliminary data.</text>
</comment>
<dbReference type="EMBL" id="VOIH02000001">
    <property type="protein sequence ID" value="KAF3457957.1"/>
    <property type="molecule type" value="Genomic_DNA"/>
</dbReference>
<evidence type="ECO:0000256" key="1">
    <source>
        <dbReference type="SAM" id="Coils"/>
    </source>
</evidence>